<dbReference type="CDD" id="cd02440">
    <property type="entry name" value="AdoMet_MTases"/>
    <property type="match status" value="1"/>
</dbReference>
<dbReference type="PANTHER" id="PTHR45036:SF1">
    <property type="entry name" value="METHYLTRANSFERASE LIKE 7A"/>
    <property type="match status" value="1"/>
</dbReference>
<reference evidence="2" key="1">
    <citation type="submission" date="2020-05" db="EMBL/GenBank/DDBJ databases">
        <title>Mycena genomes resolve the evolution of fungal bioluminescence.</title>
        <authorList>
            <person name="Tsai I.J."/>
        </authorList>
    </citation>
    <scope>NUCLEOTIDE SEQUENCE</scope>
    <source>
        <strain evidence="2">CCC161011</strain>
    </source>
</reference>
<dbReference type="Pfam" id="PF13489">
    <property type="entry name" value="Methyltransf_23"/>
    <property type="match status" value="1"/>
</dbReference>
<dbReference type="InterPro" id="IPR052356">
    <property type="entry name" value="Thiol_S-MT"/>
</dbReference>
<keyword evidence="1" id="KW-0812">Transmembrane</keyword>
<keyword evidence="3" id="KW-1185">Reference proteome</keyword>
<dbReference type="EMBL" id="JACAZI010000004">
    <property type="protein sequence ID" value="KAF7362363.1"/>
    <property type="molecule type" value="Genomic_DNA"/>
</dbReference>
<evidence type="ECO:0000313" key="3">
    <source>
        <dbReference type="Proteomes" id="UP000620124"/>
    </source>
</evidence>
<dbReference type="GO" id="GO:0032259">
    <property type="term" value="P:methylation"/>
    <property type="evidence" value="ECO:0007669"/>
    <property type="project" value="UniProtKB-KW"/>
</dbReference>
<sequence length="303" mass="33919">MKFRAILDMIITMQVALFISIPAAFRAILASPSLLFKPEALARICMANIWIPFGAGGDERSRADKKKLITPHARGVVLDLGAGHGHTVNYLDRTAVTKYVALEPNTLMHSRIREMATAAGFTESDGTLLILSCGAEDTASALSAVQAPVDTIVSVLTLCTVPSPQKTLRALVLDVLAPGGALLFHEHIRRDRADAAWWQEILTPMWKRVFDGCCLDRPTDVWVKELTDDSGATVWSEGVIWDPNEGKDIDQDDLFWLQVGRFVKKVTPQRMKMQFSFMYFVHPLWQFLWSYMVYACVNGRVYD</sequence>
<keyword evidence="2" id="KW-0808">Transferase</keyword>
<evidence type="ECO:0000313" key="2">
    <source>
        <dbReference type="EMBL" id="KAF7362363.1"/>
    </source>
</evidence>
<dbReference type="OrthoDB" id="540004at2759"/>
<dbReference type="SUPFAM" id="SSF53335">
    <property type="entry name" value="S-adenosyl-L-methionine-dependent methyltransferases"/>
    <property type="match status" value="1"/>
</dbReference>
<comment type="caution">
    <text evidence="2">The sequence shown here is derived from an EMBL/GenBank/DDBJ whole genome shotgun (WGS) entry which is preliminary data.</text>
</comment>
<dbReference type="Proteomes" id="UP000620124">
    <property type="component" value="Unassembled WGS sequence"/>
</dbReference>
<dbReference type="GO" id="GO:0008168">
    <property type="term" value="F:methyltransferase activity"/>
    <property type="evidence" value="ECO:0007669"/>
    <property type="project" value="UniProtKB-KW"/>
</dbReference>
<accession>A0A8H6YLY5</accession>
<dbReference type="AlphaFoldDB" id="A0A8H6YLY5"/>
<feature type="transmembrane region" description="Helical" evidence="1">
    <location>
        <begin position="275"/>
        <end position="294"/>
    </location>
</feature>
<gene>
    <name evidence="2" type="ORF">MVEN_00583000</name>
</gene>
<dbReference type="Gene3D" id="3.40.50.150">
    <property type="entry name" value="Vaccinia Virus protein VP39"/>
    <property type="match status" value="1"/>
</dbReference>
<name>A0A8H6YLY5_9AGAR</name>
<keyword evidence="1" id="KW-0472">Membrane</keyword>
<organism evidence="2 3">
    <name type="scientific">Mycena venus</name>
    <dbReference type="NCBI Taxonomy" id="2733690"/>
    <lineage>
        <taxon>Eukaryota</taxon>
        <taxon>Fungi</taxon>
        <taxon>Dikarya</taxon>
        <taxon>Basidiomycota</taxon>
        <taxon>Agaricomycotina</taxon>
        <taxon>Agaricomycetes</taxon>
        <taxon>Agaricomycetidae</taxon>
        <taxon>Agaricales</taxon>
        <taxon>Marasmiineae</taxon>
        <taxon>Mycenaceae</taxon>
        <taxon>Mycena</taxon>
    </lineage>
</organism>
<dbReference type="PANTHER" id="PTHR45036">
    <property type="entry name" value="METHYLTRANSFERASE LIKE 7B"/>
    <property type="match status" value="1"/>
</dbReference>
<keyword evidence="1" id="KW-1133">Transmembrane helix</keyword>
<proteinExistence type="predicted"/>
<dbReference type="InterPro" id="IPR029063">
    <property type="entry name" value="SAM-dependent_MTases_sf"/>
</dbReference>
<evidence type="ECO:0000256" key="1">
    <source>
        <dbReference type="SAM" id="Phobius"/>
    </source>
</evidence>
<keyword evidence="2" id="KW-0489">Methyltransferase</keyword>
<protein>
    <submittedName>
        <fullName evidence="2">Methyltransferase-like protein 7B</fullName>
    </submittedName>
</protein>